<accession>A0ABY8PYC3</accession>
<keyword evidence="3" id="KW-1185">Reference proteome</keyword>
<reference evidence="2 3" key="1">
    <citation type="journal article" date="2008" name="Int. J. Syst. Evol. Microbiol.">
        <title>Tessaracoccus flavescens sp. nov., isolated from marine sediment.</title>
        <authorList>
            <person name="Lee D.W."/>
            <person name="Lee S.D."/>
        </authorList>
    </citation>
    <scope>NUCLEOTIDE SEQUENCE [LARGE SCALE GENOMIC DNA]</scope>
    <source>
        <strain evidence="2 3">T21</strain>
    </source>
</reference>
<dbReference type="Pfam" id="PF20376">
    <property type="entry name" value="DUF6671"/>
    <property type="match status" value="1"/>
</dbReference>
<dbReference type="Proteomes" id="UP001244136">
    <property type="component" value="Chromosome"/>
</dbReference>
<sequence>MTPTPHPYRGAVIAFATMHGKEHLARGPFHTILGATVLGVAGIDTDQFGTFAGDIPRTLPPRETARAKARLGIRTAGLTAGLASEGSFTTEYGWSTRHNELVLFLDEDRGIEVVESRTASFPLPPGRHILTSAQALSYATSLGFPHQGVIVQAHHDHGSHAHKDTHSPAELEITVNRLLDQNVPVSVLPDYRAHRSPARADILRDLCSRMARRLSTPCPGCRSPGYGRVKTIPGLPCGTCGQPTHLPAADIHACSTCDTTHTRPRTSTLADPQWCETCNP</sequence>
<organism evidence="2 3">
    <name type="scientific">Tessaracoccus lacteus</name>
    <dbReference type="NCBI Taxonomy" id="3041766"/>
    <lineage>
        <taxon>Bacteria</taxon>
        <taxon>Bacillati</taxon>
        <taxon>Actinomycetota</taxon>
        <taxon>Actinomycetes</taxon>
        <taxon>Propionibacteriales</taxon>
        <taxon>Propionibacteriaceae</taxon>
        <taxon>Tessaracoccus</taxon>
    </lineage>
</organism>
<dbReference type="RefSeq" id="WP_251449792.1">
    <property type="nucleotide sequence ID" value="NZ_CP123967.1"/>
</dbReference>
<evidence type="ECO:0000313" key="2">
    <source>
        <dbReference type="EMBL" id="WGT47464.1"/>
    </source>
</evidence>
<evidence type="ECO:0000259" key="1">
    <source>
        <dbReference type="Pfam" id="PF20376"/>
    </source>
</evidence>
<evidence type="ECO:0000313" key="3">
    <source>
        <dbReference type="Proteomes" id="UP001244136"/>
    </source>
</evidence>
<dbReference type="EMBL" id="CP123967">
    <property type="protein sequence ID" value="WGT47464.1"/>
    <property type="molecule type" value="Genomic_DNA"/>
</dbReference>
<name>A0ABY8PYC3_9ACTN</name>
<proteinExistence type="predicted"/>
<feature type="domain" description="DUF6671" evidence="1">
    <location>
        <begin position="71"/>
        <end position="280"/>
    </location>
</feature>
<protein>
    <recommendedName>
        <fullName evidence="1">DUF6671 domain-containing protein</fullName>
    </recommendedName>
</protein>
<dbReference type="InterPro" id="IPR046612">
    <property type="entry name" value="DUF6671"/>
</dbReference>
<gene>
    <name evidence="2" type="ORF">QH948_01370</name>
</gene>